<dbReference type="Pfam" id="PF22599">
    <property type="entry name" value="SecDF_P1_head"/>
    <property type="match status" value="1"/>
</dbReference>
<dbReference type="PANTHER" id="PTHR30081:SF1">
    <property type="entry name" value="PROTEIN TRANSLOCASE SUBUNIT SECD"/>
    <property type="match status" value="1"/>
</dbReference>
<comment type="function">
    <text evidence="9">Part of the Sec protein translocase complex. Interacts with the SecYEG preprotein conducting channel. SecDF uses the proton motive force (PMF) to complete protein translocation after the ATP-dependent function of SecA.</text>
</comment>
<protein>
    <recommendedName>
        <fullName evidence="9">Protein translocase subunit SecD</fullName>
    </recommendedName>
</protein>
<dbReference type="Gene3D" id="3.30.1360.200">
    <property type="match status" value="1"/>
</dbReference>
<dbReference type="Gene3D" id="1.20.1640.10">
    <property type="entry name" value="Multidrug efflux transporter AcrB transmembrane domain"/>
    <property type="match status" value="1"/>
</dbReference>
<dbReference type="InterPro" id="IPR005791">
    <property type="entry name" value="SecD"/>
</dbReference>
<evidence type="ECO:0000256" key="4">
    <source>
        <dbReference type="ARBA" id="ARBA00022692"/>
    </source>
</evidence>
<dbReference type="Pfam" id="PF02355">
    <property type="entry name" value="SecD_SecF_C"/>
    <property type="match status" value="1"/>
</dbReference>
<feature type="domain" description="Protein translocase subunit SecDF P1" evidence="12">
    <location>
        <begin position="152"/>
        <end position="210"/>
    </location>
</feature>
<keyword evidence="5 9" id="KW-0653">Protein transport</keyword>
<sequence length="522" mass="56451">MLQIPIWQRVLIFVVLLAGLAFAAPNLLSEQRARSLPDWLPNQQINLGLDLQGGSYLLLEVQTDAVIQDQLNNLVETLRENLRSERIGYRNLGISDGEAVTFTLTNPQASREQVESIVQELGQDVTVEFGDGGQVTVDYTEAATSERVRNAVTQSIEIVRRRINETGVREPTIQRQGDHRIVVQLPGINNPERMKDILGRTARLTFRMVEQGTNPANPPPGTEVLPDDDTGPNGQPVRRYVVEKRIMVSGENLTDAQPTFQQGQPVVSFSFDTVGAKRFAEATQENVGRPFAIVLDGKVISAPVIREPILGGQGVISGDFTVQQANDLALLLRAGALPAPLTIVEERTVGPGLGADSIRAGAMASVFALIAVIAFMAVIYGLFGVLANVALLGNLILIVGALSGLQATLTLPGIAGIVLTLGMAVDANVLVFERIREEERNFKGMIAAVDAGYRRALVTIFDANITTLIAALILYYFGSGPIKGFAVTLAIGLVTSMFTAIMVTRLMVATWLRSRRPQTLPI</sequence>
<dbReference type="InterPro" id="IPR055344">
    <property type="entry name" value="SecD_SecF_C_bact"/>
</dbReference>
<evidence type="ECO:0000259" key="11">
    <source>
        <dbReference type="Pfam" id="PF02355"/>
    </source>
</evidence>
<dbReference type="Proteomes" id="UP001296873">
    <property type="component" value="Unassembled WGS sequence"/>
</dbReference>
<dbReference type="PANTHER" id="PTHR30081">
    <property type="entry name" value="PROTEIN-EXPORT MEMBRANE PROTEIN SEC"/>
    <property type="match status" value="1"/>
</dbReference>
<evidence type="ECO:0000256" key="2">
    <source>
        <dbReference type="ARBA" id="ARBA00022448"/>
    </source>
</evidence>
<evidence type="ECO:0000313" key="14">
    <source>
        <dbReference type="EMBL" id="MBK1668359.1"/>
    </source>
</evidence>
<organism evidence="14 15">
    <name type="scientific">Rhodovibrio sodomensis</name>
    <dbReference type="NCBI Taxonomy" id="1088"/>
    <lineage>
        <taxon>Bacteria</taxon>
        <taxon>Pseudomonadati</taxon>
        <taxon>Pseudomonadota</taxon>
        <taxon>Alphaproteobacteria</taxon>
        <taxon>Rhodospirillales</taxon>
        <taxon>Rhodovibrionaceae</taxon>
        <taxon>Rhodovibrio</taxon>
    </lineage>
</organism>
<feature type="transmembrane region" description="Helical" evidence="9">
    <location>
        <begin position="484"/>
        <end position="508"/>
    </location>
</feature>
<keyword evidence="4 9" id="KW-0812">Transmembrane</keyword>
<feature type="transmembrane region" description="Helical" evidence="9">
    <location>
        <begin position="362"/>
        <end position="382"/>
    </location>
</feature>
<evidence type="ECO:0000256" key="5">
    <source>
        <dbReference type="ARBA" id="ARBA00022927"/>
    </source>
</evidence>
<comment type="similarity">
    <text evidence="9">Belongs to the SecD/SecF family. SecD subfamily.</text>
</comment>
<dbReference type="InterPro" id="IPR048634">
    <property type="entry name" value="SecD_SecF_C"/>
</dbReference>
<feature type="domain" description="SecDF P1 head subdomain" evidence="13">
    <location>
        <begin position="234"/>
        <end position="339"/>
    </location>
</feature>
<keyword evidence="6 9" id="KW-1133">Transmembrane helix</keyword>
<dbReference type="InterPro" id="IPR022646">
    <property type="entry name" value="SecD/SecF_CS"/>
</dbReference>
<comment type="subunit">
    <text evidence="9">Forms a complex with SecF. Part of the essential Sec protein translocation apparatus which comprises SecA, SecYEG and auxiliary proteins SecDF-YajC and YidC.</text>
</comment>
<dbReference type="InterPro" id="IPR022813">
    <property type="entry name" value="SecD/SecF_arch_bac"/>
</dbReference>
<dbReference type="InterPro" id="IPR001036">
    <property type="entry name" value="Acrflvin-R"/>
</dbReference>
<proteinExistence type="inferred from homology"/>
<dbReference type="NCBIfam" id="TIGR01129">
    <property type="entry name" value="secD"/>
    <property type="match status" value="1"/>
</dbReference>
<dbReference type="SUPFAM" id="SSF82866">
    <property type="entry name" value="Multidrug efflux transporter AcrB transmembrane domain"/>
    <property type="match status" value="1"/>
</dbReference>
<reference evidence="14 15" key="1">
    <citation type="journal article" date="2020" name="Microorganisms">
        <title>Osmotic Adaptation and Compatible Solute Biosynthesis of Phototrophic Bacteria as Revealed from Genome Analyses.</title>
        <authorList>
            <person name="Imhoff J.F."/>
            <person name="Rahn T."/>
            <person name="Kunzel S."/>
            <person name="Keller A."/>
            <person name="Neulinger S.C."/>
        </authorList>
    </citation>
    <scope>NUCLEOTIDE SEQUENCE [LARGE SCALE GENOMIC DNA]</scope>
    <source>
        <strain evidence="14 15">DSM 9895</strain>
    </source>
</reference>
<comment type="caution">
    <text evidence="14">The sequence shown here is derived from an EMBL/GenBank/DDBJ whole genome shotgun (WGS) entry which is preliminary data.</text>
</comment>
<keyword evidence="8 9" id="KW-0472">Membrane</keyword>
<accession>A0ABS1DEP9</accession>
<dbReference type="Gene3D" id="3.30.70.3400">
    <property type="match status" value="2"/>
</dbReference>
<dbReference type="EMBL" id="NRRL01000021">
    <property type="protein sequence ID" value="MBK1668359.1"/>
    <property type="molecule type" value="Genomic_DNA"/>
</dbReference>
<evidence type="ECO:0000259" key="12">
    <source>
        <dbReference type="Pfam" id="PF21760"/>
    </source>
</evidence>
<keyword evidence="7 9" id="KW-0811">Translocation</keyword>
<evidence type="ECO:0000313" key="15">
    <source>
        <dbReference type="Proteomes" id="UP001296873"/>
    </source>
</evidence>
<dbReference type="NCBIfam" id="TIGR00916">
    <property type="entry name" value="2A0604s01"/>
    <property type="match status" value="1"/>
</dbReference>
<dbReference type="PRINTS" id="PR00702">
    <property type="entry name" value="ACRIFLAVINRP"/>
</dbReference>
<keyword evidence="2 9" id="KW-0813">Transport</keyword>
<evidence type="ECO:0000256" key="3">
    <source>
        <dbReference type="ARBA" id="ARBA00022475"/>
    </source>
</evidence>
<comment type="caution">
    <text evidence="9">Lacks conserved residue(s) required for the propagation of feature annotation.</text>
</comment>
<comment type="subcellular location">
    <subcellularLocation>
        <location evidence="1 9">Cell membrane</location>
        <topology evidence="1 9">Multi-pass membrane protein</topology>
    </subcellularLocation>
</comment>
<evidence type="ECO:0000256" key="10">
    <source>
        <dbReference type="SAM" id="MobiDB-lite"/>
    </source>
</evidence>
<feature type="transmembrane region" description="Helical" evidence="9">
    <location>
        <begin position="413"/>
        <end position="435"/>
    </location>
</feature>
<dbReference type="InterPro" id="IPR048631">
    <property type="entry name" value="SecD_1st"/>
</dbReference>
<dbReference type="InterPro" id="IPR054384">
    <property type="entry name" value="SecDF_P1_head"/>
</dbReference>
<feature type="region of interest" description="Disordered" evidence="10">
    <location>
        <begin position="211"/>
        <end position="235"/>
    </location>
</feature>
<feature type="domain" description="Protein export membrane protein SecD/SecF C-terminal" evidence="11">
    <location>
        <begin position="343"/>
        <end position="511"/>
    </location>
</feature>
<evidence type="ECO:0000256" key="6">
    <source>
        <dbReference type="ARBA" id="ARBA00022989"/>
    </source>
</evidence>
<name>A0ABS1DEP9_9PROT</name>
<dbReference type="RefSeq" id="WP_200340663.1">
    <property type="nucleotide sequence ID" value="NZ_NRRL01000021.1"/>
</dbReference>
<dbReference type="Pfam" id="PF07549">
    <property type="entry name" value="Sec_GG"/>
    <property type="match status" value="1"/>
</dbReference>
<dbReference type="HAMAP" id="MF_01463_B">
    <property type="entry name" value="SecD_B"/>
    <property type="match status" value="1"/>
</dbReference>
<evidence type="ECO:0000256" key="7">
    <source>
        <dbReference type="ARBA" id="ARBA00023010"/>
    </source>
</evidence>
<keyword evidence="3 9" id="KW-1003">Cell membrane</keyword>
<keyword evidence="15" id="KW-1185">Reference proteome</keyword>
<feature type="transmembrane region" description="Helical" evidence="9">
    <location>
        <begin position="389"/>
        <end position="407"/>
    </location>
</feature>
<feature type="transmembrane region" description="Helical" evidence="9">
    <location>
        <begin position="456"/>
        <end position="478"/>
    </location>
</feature>
<evidence type="ECO:0000259" key="13">
    <source>
        <dbReference type="Pfam" id="PF22599"/>
    </source>
</evidence>
<evidence type="ECO:0000256" key="8">
    <source>
        <dbReference type="ARBA" id="ARBA00023136"/>
    </source>
</evidence>
<dbReference type="Pfam" id="PF21760">
    <property type="entry name" value="SecD_1st"/>
    <property type="match status" value="1"/>
</dbReference>
<evidence type="ECO:0000256" key="1">
    <source>
        <dbReference type="ARBA" id="ARBA00004651"/>
    </source>
</evidence>
<evidence type="ECO:0000256" key="9">
    <source>
        <dbReference type="HAMAP-Rule" id="MF_01463"/>
    </source>
</evidence>
<gene>
    <name evidence="9 14" type="primary">secD</name>
    <name evidence="14" type="ORF">CKO28_09965</name>
</gene>